<dbReference type="EMBL" id="UAUR01000012">
    <property type="protein sequence ID" value="SPZ89513.1"/>
    <property type="molecule type" value="Genomic_DNA"/>
</dbReference>
<reference evidence="1 2" key="1">
    <citation type="submission" date="2018-06" db="EMBL/GenBank/DDBJ databases">
        <authorList>
            <consortium name="Pathogen Informatics"/>
            <person name="Doyle S."/>
        </authorList>
    </citation>
    <scope>NUCLEOTIDE SEQUENCE [LARGE SCALE GENOMIC DNA]</scope>
    <source>
        <strain evidence="1 2">NCTC8576</strain>
    </source>
</reference>
<dbReference type="Proteomes" id="UP000251799">
    <property type="component" value="Unassembled WGS sequence"/>
</dbReference>
<protein>
    <submittedName>
        <fullName evidence="1">Tail protein</fullName>
    </submittedName>
</protein>
<evidence type="ECO:0000313" key="2">
    <source>
        <dbReference type="Proteomes" id="UP000251799"/>
    </source>
</evidence>
<accession>A0A2X2JCV5</accession>
<dbReference type="AlphaFoldDB" id="A0A2X2JCV5"/>
<gene>
    <name evidence="1" type="ORF">NCTC8576_05391</name>
</gene>
<sequence length="176" mass="19077">MANNLDGDLKSLSSAWEGLRIRIADLIDGSAAFCHAVAHACGIKGGRRWRRAHPALTRQLLIAGGCIAGNDCNGWLVVGWLLVCLLARWAKLRLGFSLLTGSMNAVRVLPALWGMVTGSVLYWEALSGRCSVRLVLSWLRLPELPFLSGNTGIPSGHFCRGVQRDYGKADPVARNI</sequence>
<evidence type="ECO:0000313" key="1">
    <source>
        <dbReference type="EMBL" id="SPZ89513.1"/>
    </source>
</evidence>
<proteinExistence type="predicted"/>
<name>A0A2X2JCV5_SHIBO</name>
<organism evidence="1 2">
    <name type="scientific">Shigella boydii</name>
    <dbReference type="NCBI Taxonomy" id="621"/>
    <lineage>
        <taxon>Bacteria</taxon>
        <taxon>Pseudomonadati</taxon>
        <taxon>Pseudomonadota</taxon>
        <taxon>Gammaproteobacteria</taxon>
        <taxon>Enterobacterales</taxon>
        <taxon>Enterobacteriaceae</taxon>
        <taxon>Shigella</taxon>
    </lineage>
</organism>